<dbReference type="AlphaFoldDB" id="A0A3A2ZII1"/>
<gene>
    <name evidence="3" type="ORF">PHISCL_05573</name>
</gene>
<dbReference type="STRING" id="2070753.A0A3A2ZII1"/>
<evidence type="ECO:0000313" key="3">
    <source>
        <dbReference type="EMBL" id="RJE22103.1"/>
    </source>
</evidence>
<dbReference type="GO" id="GO:0016614">
    <property type="term" value="F:oxidoreductase activity, acting on CH-OH group of donors"/>
    <property type="evidence" value="ECO:0007669"/>
    <property type="project" value="InterPro"/>
</dbReference>
<dbReference type="Gene3D" id="3.30.560.10">
    <property type="entry name" value="Glucose Oxidase, domain 3"/>
    <property type="match status" value="1"/>
</dbReference>
<organism evidence="3 4">
    <name type="scientific">Aspergillus sclerotialis</name>
    <dbReference type="NCBI Taxonomy" id="2070753"/>
    <lineage>
        <taxon>Eukaryota</taxon>
        <taxon>Fungi</taxon>
        <taxon>Dikarya</taxon>
        <taxon>Ascomycota</taxon>
        <taxon>Pezizomycotina</taxon>
        <taxon>Eurotiomycetes</taxon>
        <taxon>Eurotiomycetidae</taxon>
        <taxon>Eurotiales</taxon>
        <taxon>Aspergillaceae</taxon>
        <taxon>Aspergillus</taxon>
        <taxon>Aspergillus subgen. Polypaecilum</taxon>
    </lineage>
</organism>
<evidence type="ECO:0000256" key="1">
    <source>
        <dbReference type="ARBA" id="ARBA00010790"/>
    </source>
</evidence>
<comment type="similarity">
    <text evidence="1">Belongs to the GMC oxidoreductase family.</text>
</comment>
<dbReference type="SUPFAM" id="SSF51905">
    <property type="entry name" value="FAD/NAD(P)-binding domain"/>
    <property type="match status" value="1"/>
</dbReference>
<dbReference type="Gene3D" id="3.50.50.60">
    <property type="entry name" value="FAD/NAD(P)-binding domain"/>
    <property type="match status" value="1"/>
</dbReference>
<sequence>MADLFEKKADGNYISILVSLCHPFSRGSVHIKSSNVDDKPVFDPNYLSHPLDLEILARHTQYIEQIVQSEPFRSLLQPEDRIPAVSITPDLKDPDVARRIVRDRLFSCFHPAGSCSMMPVELGGVVDDQLRVHGTSKLRVVDASIFPLEPRGNIQATVYAVAERAADLIRGNSIAD</sequence>
<evidence type="ECO:0000259" key="2">
    <source>
        <dbReference type="Pfam" id="PF05199"/>
    </source>
</evidence>
<keyword evidence="4" id="KW-1185">Reference proteome</keyword>
<dbReference type="Pfam" id="PF05199">
    <property type="entry name" value="GMC_oxred_C"/>
    <property type="match status" value="1"/>
</dbReference>
<dbReference type="PANTHER" id="PTHR11552:SF210">
    <property type="entry name" value="GLUCOSE-METHANOL-CHOLINE OXIDOREDUCTASE N-TERMINAL DOMAIN-CONTAINING PROTEIN-RELATED"/>
    <property type="match status" value="1"/>
</dbReference>
<dbReference type="GO" id="GO:0050660">
    <property type="term" value="F:flavin adenine dinucleotide binding"/>
    <property type="evidence" value="ECO:0007669"/>
    <property type="project" value="InterPro"/>
</dbReference>
<dbReference type="InterPro" id="IPR007867">
    <property type="entry name" value="GMC_OxRtase_C"/>
</dbReference>
<dbReference type="OrthoDB" id="4367421at2759"/>
<dbReference type="InterPro" id="IPR012132">
    <property type="entry name" value="GMC_OxRdtase"/>
</dbReference>
<dbReference type="InterPro" id="IPR036188">
    <property type="entry name" value="FAD/NAD-bd_sf"/>
</dbReference>
<dbReference type="Proteomes" id="UP000266188">
    <property type="component" value="Unassembled WGS sequence"/>
</dbReference>
<evidence type="ECO:0000313" key="4">
    <source>
        <dbReference type="Proteomes" id="UP000266188"/>
    </source>
</evidence>
<dbReference type="PANTHER" id="PTHR11552">
    <property type="entry name" value="GLUCOSE-METHANOL-CHOLINE GMC OXIDOREDUCTASE"/>
    <property type="match status" value="1"/>
</dbReference>
<name>A0A3A2ZII1_9EURO</name>
<proteinExistence type="inferred from homology"/>
<reference evidence="4" key="1">
    <citation type="submission" date="2017-02" db="EMBL/GenBank/DDBJ databases">
        <authorList>
            <person name="Tafer H."/>
            <person name="Lopandic K."/>
        </authorList>
    </citation>
    <scope>NUCLEOTIDE SEQUENCE [LARGE SCALE GENOMIC DNA]</scope>
    <source>
        <strain evidence="4">CBS 366.77</strain>
    </source>
</reference>
<dbReference type="SUPFAM" id="SSF54373">
    <property type="entry name" value="FAD-linked reductases, C-terminal domain"/>
    <property type="match status" value="1"/>
</dbReference>
<accession>A0A3A2ZII1</accession>
<protein>
    <submittedName>
        <fullName evidence="3">Dehydrogenase</fullName>
    </submittedName>
</protein>
<dbReference type="EMBL" id="MVGC01000186">
    <property type="protein sequence ID" value="RJE22103.1"/>
    <property type="molecule type" value="Genomic_DNA"/>
</dbReference>
<comment type="caution">
    <text evidence="3">The sequence shown here is derived from an EMBL/GenBank/DDBJ whole genome shotgun (WGS) entry which is preliminary data.</text>
</comment>
<feature type="domain" description="Glucose-methanol-choline oxidoreductase C-terminal" evidence="2">
    <location>
        <begin position="23"/>
        <end position="162"/>
    </location>
</feature>